<feature type="compositionally biased region" description="Basic residues" evidence="1">
    <location>
        <begin position="1"/>
        <end position="13"/>
    </location>
</feature>
<dbReference type="AlphaFoldDB" id="A0AAD2E0D1"/>
<protein>
    <submittedName>
        <fullName evidence="2">Uncharacterized protein</fullName>
    </submittedName>
</protein>
<keyword evidence="3" id="KW-1185">Reference proteome</keyword>
<gene>
    <name evidence="2" type="ORF">FPE_LOCUS17698</name>
</gene>
<dbReference type="EMBL" id="OU503045">
    <property type="protein sequence ID" value="CAI9770065.1"/>
    <property type="molecule type" value="Genomic_DNA"/>
</dbReference>
<proteinExistence type="predicted"/>
<dbReference type="Proteomes" id="UP000834106">
    <property type="component" value="Chromosome 10"/>
</dbReference>
<evidence type="ECO:0000256" key="1">
    <source>
        <dbReference type="SAM" id="MobiDB-lite"/>
    </source>
</evidence>
<feature type="region of interest" description="Disordered" evidence="1">
    <location>
        <begin position="1"/>
        <end position="27"/>
    </location>
</feature>
<feature type="compositionally biased region" description="Basic and acidic residues" evidence="1">
    <location>
        <begin position="14"/>
        <end position="25"/>
    </location>
</feature>
<organism evidence="2 3">
    <name type="scientific">Fraxinus pennsylvanica</name>
    <dbReference type="NCBI Taxonomy" id="56036"/>
    <lineage>
        <taxon>Eukaryota</taxon>
        <taxon>Viridiplantae</taxon>
        <taxon>Streptophyta</taxon>
        <taxon>Embryophyta</taxon>
        <taxon>Tracheophyta</taxon>
        <taxon>Spermatophyta</taxon>
        <taxon>Magnoliopsida</taxon>
        <taxon>eudicotyledons</taxon>
        <taxon>Gunneridae</taxon>
        <taxon>Pentapetalae</taxon>
        <taxon>asterids</taxon>
        <taxon>lamiids</taxon>
        <taxon>Lamiales</taxon>
        <taxon>Oleaceae</taxon>
        <taxon>Oleeae</taxon>
        <taxon>Fraxinus</taxon>
    </lineage>
</organism>
<accession>A0AAD2E0D1</accession>
<name>A0AAD2E0D1_9LAMI</name>
<sequence>MTKTSSAKKKVKPAHQDHVEQEKFTSKPKKIGSEIDDIFAGKKRRNSIQANSNERKNQLRITYSSIIPYSPNSPSTTRCCLMHFSLNNQMYWCQTFLVKE</sequence>
<reference evidence="2" key="1">
    <citation type="submission" date="2023-05" db="EMBL/GenBank/DDBJ databases">
        <authorList>
            <person name="Huff M."/>
        </authorList>
    </citation>
    <scope>NUCLEOTIDE SEQUENCE</scope>
</reference>
<evidence type="ECO:0000313" key="2">
    <source>
        <dbReference type="EMBL" id="CAI9770065.1"/>
    </source>
</evidence>
<evidence type="ECO:0000313" key="3">
    <source>
        <dbReference type="Proteomes" id="UP000834106"/>
    </source>
</evidence>